<accession>A0A1H1ZTP6</accession>
<name>A0A1H1ZTP6_9ACTN</name>
<dbReference type="Proteomes" id="UP000199092">
    <property type="component" value="Chromosome I"/>
</dbReference>
<dbReference type="AlphaFoldDB" id="A0A1H1ZTP6"/>
<protein>
    <recommendedName>
        <fullName evidence="5">PH domain-containing protein</fullName>
    </recommendedName>
</protein>
<organism evidence="3 4">
    <name type="scientific">Friedmanniella luteola</name>
    <dbReference type="NCBI Taxonomy" id="546871"/>
    <lineage>
        <taxon>Bacteria</taxon>
        <taxon>Bacillati</taxon>
        <taxon>Actinomycetota</taxon>
        <taxon>Actinomycetes</taxon>
        <taxon>Propionibacteriales</taxon>
        <taxon>Nocardioidaceae</taxon>
        <taxon>Friedmanniella</taxon>
    </lineage>
</organism>
<feature type="transmembrane region" description="Helical" evidence="2">
    <location>
        <begin position="49"/>
        <end position="70"/>
    </location>
</feature>
<dbReference type="OrthoDB" id="3732776at2"/>
<evidence type="ECO:0000256" key="2">
    <source>
        <dbReference type="SAM" id="Phobius"/>
    </source>
</evidence>
<sequence length="196" mass="21509">MTATHHSAAPRPDGQHPDDRDGDDRIDELLVPFDDRQLRERARRRKRGMWSRVVSLGITAAILALLYFFGGEQRQGSGFLRVYAVILGISLAWLLGYLVAWLRARRALGRVGHGTAVRVGRPGIQVARTFTPWADVTGLAMVRHRGRGVAFEVRRASGPPAAVPLDQFDVHPATLDSTARAYSGGRHGVDLSALDV</sequence>
<keyword evidence="2" id="KW-0812">Transmembrane</keyword>
<evidence type="ECO:0008006" key="5">
    <source>
        <dbReference type="Google" id="ProtNLM"/>
    </source>
</evidence>
<evidence type="ECO:0000313" key="4">
    <source>
        <dbReference type="Proteomes" id="UP000199092"/>
    </source>
</evidence>
<feature type="transmembrane region" description="Helical" evidence="2">
    <location>
        <begin position="82"/>
        <end position="102"/>
    </location>
</feature>
<dbReference type="STRING" id="546871.SAMN04488543_3993"/>
<keyword evidence="2" id="KW-0472">Membrane</keyword>
<proteinExistence type="predicted"/>
<gene>
    <name evidence="3" type="ORF">SAMN04488543_3993</name>
</gene>
<feature type="region of interest" description="Disordered" evidence="1">
    <location>
        <begin position="1"/>
        <end position="24"/>
    </location>
</feature>
<reference evidence="3 4" key="1">
    <citation type="submission" date="2016-10" db="EMBL/GenBank/DDBJ databases">
        <authorList>
            <person name="de Groot N.N."/>
        </authorList>
    </citation>
    <scope>NUCLEOTIDE SEQUENCE [LARGE SCALE GENOMIC DNA]</scope>
    <source>
        <strain evidence="3 4">DSM 21741</strain>
    </source>
</reference>
<dbReference type="RefSeq" id="WP_091415271.1">
    <property type="nucleotide sequence ID" value="NZ_LT629749.1"/>
</dbReference>
<evidence type="ECO:0000256" key="1">
    <source>
        <dbReference type="SAM" id="MobiDB-lite"/>
    </source>
</evidence>
<evidence type="ECO:0000313" key="3">
    <source>
        <dbReference type="EMBL" id="SDT36947.1"/>
    </source>
</evidence>
<keyword evidence="4" id="KW-1185">Reference proteome</keyword>
<dbReference type="EMBL" id="LT629749">
    <property type="protein sequence ID" value="SDT36947.1"/>
    <property type="molecule type" value="Genomic_DNA"/>
</dbReference>
<feature type="compositionally biased region" description="Basic and acidic residues" evidence="1">
    <location>
        <begin position="13"/>
        <end position="23"/>
    </location>
</feature>
<keyword evidence="2" id="KW-1133">Transmembrane helix</keyword>